<dbReference type="InterPro" id="IPR029044">
    <property type="entry name" value="Nucleotide-diphossugar_trans"/>
</dbReference>
<dbReference type="Gene3D" id="3.90.550.10">
    <property type="entry name" value="Spore Coat Polysaccharide Biosynthesis Protein SpsA, Chain A"/>
    <property type="match status" value="1"/>
</dbReference>
<name>A0A6S6U803_9BACT</name>
<feature type="domain" description="Glycosyltransferase 2-like" evidence="1">
    <location>
        <begin position="22"/>
        <end position="114"/>
    </location>
</feature>
<protein>
    <recommendedName>
        <fullName evidence="1">Glycosyltransferase 2-like domain-containing protein</fullName>
    </recommendedName>
</protein>
<dbReference type="EMBL" id="CACVAS010000165">
    <property type="protein sequence ID" value="CAA6827808.1"/>
    <property type="molecule type" value="Genomic_DNA"/>
</dbReference>
<dbReference type="AlphaFoldDB" id="A0A6S6U803"/>
<dbReference type="Pfam" id="PF00535">
    <property type="entry name" value="Glycos_transf_2"/>
    <property type="match status" value="1"/>
</dbReference>
<sequence length="282" mass="33622">MNKKKKIVEVAVVTLFNPNEDVYFNIKSYLPYVKELLIVDNSEELSPLIFDLQKEFSSVVLLSSLNNIGIAKALNLALLYAEENNYSWLLTMDQDTSFSDTKVQTFIDYFYNRVDDDLAIFSPLHNKKFLVEYEFINKQKEFVMTSANIINVKKSIDSGMFDEKLFIDEVDHDFCLSLKENRYDIIQNYNIYVHHTLGEKHKCVNVNLYRPQRLYYMLRNYLYIRDKHKDNNLIFFKTRDKYLFKFFLKQFIYNKNKIEILKMVGQAITDYKNNSMGYTIKL</sequence>
<dbReference type="SUPFAM" id="SSF53448">
    <property type="entry name" value="Nucleotide-diphospho-sugar transferases"/>
    <property type="match status" value="1"/>
</dbReference>
<proteinExistence type="predicted"/>
<reference evidence="2" key="1">
    <citation type="submission" date="2020-01" db="EMBL/GenBank/DDBJ databases">
        <authorList>
            <person name="Meier V. D."/>
            <person name="Meier V D."/>
        </authorList>
    </citation>
    <scope>NUCLEOTIDE SEQUENCE</scope>
    <source>
        <strain evidence="2">HLG_WM_MAG_01</strain>
    </source>
</reference>
<organism evidence="2">
    <name type="scientific">uncultured Sulfurovum sp</name>
    <dbReference type="NCBI Taxonomy" id="269237"/>
    <lineage>
        <taxon>Bacteria</taxon>
        <taxon>Pseudomonadati</taxon>
        <taxon>Campylobacterota</taxon>
        <taxon>Epsilonproteobacteria</taxon>
        <taxon>Campylobacterales</taxon>
        <taxon>Sulfurovaceae</taxon>
        <taxon>Sulfurovum</taxon>
        <taxon>environmental samples</taxon>
    </lineage>
</organism>
<accession>A0A6S6U803</accession>
<gene>
    <name evidence="2" type="ORF">HELGO_WM27310</name>
</gene>
<evidence type="ECO:0000259" key="1">
    <source>
        <dbReference type="Pfam" id="PF00535"/>
    </source>
</evidence>
<evidence type="ECO:0000313" key="2">
    <source>
        <dbReference type="EMBL" id="CAA6827808.1"/>
    </source>
</evidence>
<dbReference type="InterPro" id="IPR001173">
    <property type="entry name" value="Glyco_trans_2-like"/>
</dbReference>